<evidence type="ECO:0000256" key="7">
    <source>
        <dbReference type="ARBA" id="ARBA00022723"/>
    </source>
</evidence>
<evidence type="ECO:0000256" key="4">
    <source>
        <dbReference type="ARBA" id="ARBA00022475"/>
    </source>
</evidence>
<dbReference type="InterPro" id="IPR052348">
    <property type="entry name" value="Metallopeptidase_M50B"/>
</dbReference>
<dbReference type="InterPro" id="IPR008915">
    <property type="entry name" value="Peptidase_M50"/>
</dbReference>
<dbReference type="PANTHER" id="PTHR35864:SF1">
    <property type="entry name" value="ZINC METALLOPROTEASE YWHC-RELATED"/>
    <property type="match status" value="1"/>
</dbReference>
<evidence type="ECO:0000256" key="1">
    <source>
        <dbReference type="ARBA" id="ARBA00001947"/>
    </source>
</evidence>
<evidence type="ECO:0000256" key="6">
    <source>
        <dbReference type="ARBA" id="ARBA00022692"/>
    </source>
</evidence>
<keyword evidence="9" id="KW-0862">Zinc</keyword>
<gene>
    <name evidence="15" type="ORF">ENF32_05035</name>
</gene>
<evidence type="ECO:0000256" key="2">
    <source>
        <dbReference type="ARBA" id="ARBA00004651"/>
    </source>
</evidence>
<dbReference type="CDD" id="cd06158">
    <property type="entry name" value="S2P-M50_like_1"/>
    <property type="match status" value="1"/>
</dbReference>
<keyword evidence="6 13" id="KW-0812">Transmembrane</keyword>
<name>A0A7C0Y715_9BACT</name>
<evidence type="ECO:0000256" key="3">
    <source>
        <dbReference type="ARBA" id="ARBA00007931"/>
    </source>
</evidence>
<evidence type="ECO:0000256" key="9">
    <source>
        <dbReference type="ARBA" id="ARBA00022833"/>
    </source>
</evidence>
<protein>
    <submittedName>
        <fullName evidence="15">Site-2 protease family protein</fullName>
    </submittedName>
</protein>
<keyword evidence="7" id="KW-0479">Metal-binding</keyword>
<feature type="transmembrane region" description="Helical" evidence="13">
    <location>
        <begin position="143"/>
        <end position="166"/>
    </location>
</feature>
<keyword evidence="4" id="KW-1003">Cell membrane</keyword>
<feature type="transmembrane region" description="Helical" evidence="13">
    <location>
        <begin position="88"/>
        <end position="108"/>
    </location>
</feature>
<dbReference type="InterPro" id="IPR044537">
    <property type="entry name" value="Rip2-like"/>
</dbReference>
<dbReference type="GO" id="GO:0006508">
    <property type="term" value="P:proteolysis"/>
    <property type="evidence" value="ECO:0007669"/>
    <property type="project" value="UniProtKB-KW"/>
</dbReference>
<dbReference type="Pfam" id="PF02163">
    <property type="entry name" value="Peptidase_M50"/>
    <property type="match status" value="1"/>
</dbReference>
<dbReference type="AlphaFoldDB" id="A0A7C0Y715"/>
<dbReference type="GO" id="GO:0046872">
    <property type="term" value="F:metal ion binding"/>
    <property type="evidence" value="ECO:0007669"/>
    <property type="project" value="UniProtKB-KW"/>
</dbReference>
<dbReference type="GO" id="GO:0008237">
    <property type="term" value="F:metallopeptidase activity"/>
    <property type="evidence" value="ECO:0007669"/>
    <property type="project" value="UniProtKB-KW"/>
</dbReference>
<dbReference type="GO" id="GO:0005886">
    <property type="term" value="C:plasma membrane"/>
    <property type="evidence" value="ECO:0007669"/>
    <property type="project" value="UniProtKB-SubCell"/>
</dbReference>
<comment type="subcellular location">
    <subcellularLocation>
        <location evidence="2">Cell membrane</location>
        <topology evidence="2">Multi-pass membrane protein</topology>
    </subcellularLocation>
</comment>
<evidence type="ECO:0000313" key="15">
    <source>
        <dbReference type="EMBL" id="HDD53414.1"/>
    </source>
</evidence>
<evidence type="ECO:0000256" key="12">
    <source>
        <dbReference type="ARBA" id="ARBA00023136"/>
    </source>
</evidence>
<feature type="domain" description="Peptidase M50" evidence="14">
    <location>
        <begin position="17"/>
        <end position="182"/>
    </location>
</feature>
<evidence type="ECO:0000256" key="13">
    <source>
        <dbReference type="SAM" id="Phobius"/>
    </source>
</evidence>
<proteinExistence type="inferred from homology"/>
<keyword evidence="11" id="KW-0482">Metalloprotease</keyword>
<evidence type="ECO:0000256" key="5">
    <source>
        <dbReference type="ARBA" id="ARBA00022670"/>
    </source>
</evidence>
<dbReference type="PANTHER" id="PTHR35864">
    <property type="entry name" value="ZINC METALLOPROTEASE MJ0611-RELATED"/>
    <property type="match status" value="1"/>
</dbReference>
<keyword evidence="5 15" id="KW-0645">Protease</keyword>
<organism evidence="15">
    <name type="scientific">Thermosulfidibacter takaii</name>
    <dbReference type="NCBI Taxonomy" id="412593"/>
    <lineage>
        <taxon>Bacteria</taxon>
        <taxon>Pseudomonadati</taxon>
        <taxon>Thermosulfidibacterota</taxon>
        <taxon>Thermosulfidibacteria</taxon>
        <taxon>Thermosulfidibacterales</taxon>
        <taxon>Thermosulfidibacteraceae</taxon>
    </lineage>
</organism>
<evidence type="ECO:0000259" key="14">
    <source>
        <dbReference type="Pfam" id="PF02163"/>
    </source>
</evidence>
<keyword evidence="12 13" id="KW-0472">Membrane</keyword>
<reference evidence="15" key="1">
    <citation type="journal article" date="2020" name="mSystems">
        <title>Genome- and Community-Level Interaction Insights into Carbon Utilization and Element Cycling Functions of Hydrothermarchaeota in Hydrothermal Sediment.</title>
        <authorList>
            <person name="Zhou Z."/>
            <person name="Liu Y."/>
            <person name="Xu W."/>
            <person name="Pan J."/>
            <person name="Luo Z.H."/>
            <person name="Li M."/>
        </authorList>
    </citation>
    <scope>NUCLEOTIDE SEQUENCE [LARGE SCALE GENOMIC DNA]</scope>
    <source>
        <strain evidence="15">HyVt-115</strain>
    </source>
</reference>
<keyword evidence="10 13" id="KW-1133">Transmembrane helix</keyword>
<dbReference type="Proteomes" id="UP000885690">
    <property type="component" value="Unassembled WGS sequence"/>
</dbReference>
<feature type="transmembrane region" description="Helical" evidence="13">
    <location>
        <begin position="195"/>
        <end position="217"/>
    </location>
</feature>
<comment type="caution">
    <text evidence="15">The sequence shown here is derived from an EMBL/GenBank/DDBJ whole genome shotgun (WGS) entry which is preliminary data.</text>
</comment>
<dbReference type="EMBL" id="DQWS01000185">
    <property type="protein sequence ID" value="HDD53414.1"/>
    <property type="molecule type" value="Genomic_DNA"/>
</dbReference>
<evidence type="ECO:0000256" key="8">
    <source>
        <dbReference type="ARBA" id="ARBA00022801"/>
    </source>
</evidence>
<keyword evidence="8" id="KW-0378">Hydrolase</keyword>
<sequence>MGIESTIQQVAIAAPPLLFSITCHEVSHGYVAYKMGDSTAKDAGRLTLNPLKHLDPLGLLVFVITRFIGWAKPVPVNPWNLKNPRKDMMWIALAGPTTNFLLALLLALPFRLLTSFDPLLPMYLLSFLNSGSLPPLHGAQYTYVPIFLMLGTGIIINVALGFFNLIPIPPLDGGRIVAGILPSSWVGTYSKLEPYGLLILALFLLLGGFNLISPFIWKTAALLMG</sequence>
<accession>A0A7C0Y715</accession>
<evidence type="ECO:0000256" key="11">
    <source>
        <dbReference type="ARBA" id="ARBA00023049"/>
    </source>
</evidence>
<comment type="similarity">
    <text evidence="3">Belongs to the peptidase M50B family.</text>
</comment>
<evidence type="ECO:0000256" key="10">
    <source>
        <dbReference type="ARBA" id="ARBA00022989"/>
    </source>
</evidence>
<comment type="cofactor">
    <cofactor evidence="1">
        <name>Zn(2+)</name>
        <dbReference type="ChEBI" id="CHEBI:29105"/>
    </cofactor>
</comment>